<evidence type="ECO:0000256" key="2">
    <source>
        <dbReference type="ARBA" id="ARBA00022490"/>
    </source>
</evidence>
<keyword evidence="3" id="KW-0433">Leucine-rich repeat</keyword>
<reference evidence="8" key="1">
    <citation type="submission" date="2025-08" db="UniProtKB">
        <authorList>
            <consortium name="RefSeq"/>
        </authorList>
    </citation>
    <scope>IDENTIFICATION</scope>
    <source>
        <tissue evidence="8">Whole Larva</tissue>
    </source>
</reference>
<accession>A0ABM1NJN7</accession>
<organism evidence="7 8">
    <name type="scientific">Nicrophorus vespilloides</name>
    <name type="common">Boreal carrion beetle</name>
    <dbReference type="NCBI Taxonomy" id="110193"/>
    <lineage>
        <taxon>Eukaryota</taxon>
        <taxon>Metazoa</taxon>
        <taxon>Ecdysozoa</taxon>
        <taxon>Arthropoda</taxon>
        <taxon>Hexapoda</taxon>
        <taxon>Insecta</taxon>
        <taxon>Pterygota</taxon>
        <taxon>Neoptera</taxon>
        <taxon>Endopterygota</taxon>
        <taxon>Coleoptera</taxon>
        <taxon>Polyphaga</taxon>
        <taxon>Staphyliniformia</taxon>
        <taxon>Silphidae</taxon>
        <taxon>Nicrophorinae</taxon>
        <taxon>Nicrophorus</taxon>
    </lineage>
</organism>
<feature type="domain" description="LKB1 serine/threonine kinase interacting protein 1 N-terminal" evidence="6">
    <location>
        <begin position="3"/>
        <end position="103"/>
    </location>
</feature>
<keyword evidence="7" id="KW-1185">Reference proteome</keyword>
<dbReference type="PANTHER" id="PTHR15454">
    <property type="entry name" value="NISCHARIN RELATED"/>
    <property type="match status" value="1"/>
</dbReference>
<evidence type="ECO:0000256" key="3">
    <source>
        <dbReference type="ARBA" id="ARBA00022614"/>
    </source>
</evidence>
<keyword evidence="4" id="KW-0677">Repeat</keyword>
<dbReference type="Proteomes" id="UP000695000">
    <property type="component" value="Unplaced"/>
</dbReference>
<gene>
    <name evidence="8" type="primary">LOC108569840</name>
</gene>
<feature type="compositionally biased region" description="Acidic residues" evidence="5">
    <location>
        <begin position="537"/>
        <end position="567"/>
    </location>
</feature>
<proteinExistence type="predicted"/>
<evidence type="ECO:0000256" key="1">
    <source>
        <dbReference type="ARBA" id="ARBA00004496"/>
    </source>
</evidence>
<dbReference type="RefSeq" id="XP_017787037.1">
    <property type="nucleotide sequence ID" value="XM_017931548.1"/>
</dbReference>
<comment type="subcellular location">
    <subcellularLocation>
        <location evidence="1">Cytoplasm</location>
    </subcellularLocation>
</comment>
<dbReference type="InterPro" id="IPR031782">
    <property type="entry name" value="LIP1_N"/>
</dbReference>
<dbReference type="Pfam" id="PF12799">
    <property type="entry name" value="LRR_4"/>
    <property type="match status" value="1"/>
</dbReference>
<dbReference type="SUPFAM" id="SSF52075">
    <property type="entry name" value="Outer arm dynein light chain 1"/>
    <property type="match status" value="1"/>
</dbReference>
<name>A0ABM1NJN7_NICVS</name>
<evidence type="ECO:0000313" key="8">
    <source>
        <dbReference type="RefSeq" id="XP_017787037.1"/>
    </source>
</evidence>
<feature type="region of interest" description="Disordered" evidence="5">
    <location>
        <begin position="533"/>
        <end position="567"/>
    </location>
</feature>
<dbReference type="InterPro" id="IPR025875">
    <property type="entry name" value="Leu-rich_rpt_4"/>
</dbReference>
<dbReference type="GeneID" id="108569840"/>
<dbReference type="InterPro" id="IPR032675">
    <property type="entry name" value="LRR_dom_sf"/>
</dbReference>
<dbReference type="Gene3D" id="3.80.10.10">
    <property type="entry name" value="Ribonuclease Inhibitor"/>
    <property type="match status" value="2"/>
</dbReference>
<sequence>MEENTRIERLADVLRNHGDRILNGTSKMILSADLLQLLNDSFDILINDDGDDGPQTMMMKMHGSSSFNVLTGPGGRSASSETLVADRMFLHDFVQFTRRLKVTADVAAEAEGGGRRQSLVHLDRFKDLQMLELCKIDVVGVVVGLKRLRCKLQQLNCSRSICELSDVLQRCGADNMNIPGANWLNLKEANFSHNGLRSIDESIALAPQLRVLDLSHNVIQDAKPLNCLDNLKHLNLGYNKLTAVPSFGGQLCNRLQILILRNNFIEDLNGVSSLLNLSELDLSENCLIEHKSLVPLANLATLQWLNLSGNPLSFHPQHRAKTASCLHLNTATVRFVFDGRGLSKTERKLVGSLHPRRIPTSTTIRKTAVDGERDGSRPRKTATARNATIMPGASEGMIDGEHEEQRDIVGNESLASVSSLVTSFEHLETKKQIEQLREQYGEKWLYDQAGSLVQDVLGMDKLSFPKMSTPYGSADILIKADLMHPQRDGGLLYGRQSTSARAADKSSNCSTKIETSAEVYVSAEEGNLLYETATDGYADDETQNLEKDEENDDDYPDDDDEEEDLGEGEESLYLVTIKGQSDPVFVIVTSTHIIERESDNGKERGRWQSETVLHCERLGDDCLQVHFDTYKSDGKQRQYIFEDLEELQRLQDTLNTIIENKPPEELNLYKCMNCNNQFGVNKTLDTYNDKKMACPLCRSTLVFEDEPSSN</sequence>
<keyword evidence="2" id="KW-0963">Cytoplasm</keyword>
<evidence type="ECO:0000256" key="4">
    <source>
        <dbReference type="ARBA" id="ARBA00022737"/>
    </source>
</evidence>
<evidence type="ECO:0000313" key="7">
    <source>
        <dbReference type="Proteomes" id="UP000695000"/>
    </source>
</evidence>
<evidence type="ECO:0000259" key="6">
    <source>
        <dbReference type="Pfam" id="PF15904"/>
    </source>
</evidence>
<protein>
    <submittedName>
        <fullName evidence="8">Serine/threonine-protein kinase 11-interacting protein-like</fullName>
    </submittedName>
</protein>
<dbReference type="Pfam" id="PF15904">
    <property type="entry name" value="LIP1"/>
    <property type="match status" value="1"/>
</dbReference>
<dbReference type="InterPro" id="IPR001611">
    <property type="entry name" value="Leu-rich_rpt"/>
</dbReference>
<evidence type="ECO:0000256" key="5">
    <source>
        <dbReference type="SAM" id="MobiDB-lite"/>
    </source>
</evidence>
<dbReference type="PANTHER" id="PTHR15454:SF69">
    <property type="entry name" value="SERINE_THREONINE-PROTEIN KINASE 11-INTERACTING PROTEIN"/>
    <property type="match status" value="1"/>
</dbReference>
<dbReference type="PROSITE" id="PS51450">
    <property type="entry name" value="LRR"/>
    <property type="match status" value="3"/>
</dbReference>